<evidence type="ECO:0000313" key="4">
    <source>
        <dbReference type="Proteomes" id="UP000293162"/>
    </source>
</evidence>
<dbReference type="RefSeq" id="WP_130023326.1">
    <property type="nucleotide sequence ID" value="NZ_SEWF01000042.1"/>
</dbReference>
<reference evidence="3 4" key="1">
    <citation type="submission" date="2019-02" db="EMBL/GenBank/DDBJ databases">
        <title>Bacterial novel species Emticicia sp. 17J42-9 isolated from soil.</title>
        <authorList>
            <person name="Jung H.-Y."/>
        </authorList>
    </citation>
    <scope>NUCLEOTIDE SEQUENCE [LARGE SCALE GENOMIC DNA]</scope>
    <source>
        <strain evidence="3 4">17J42-9</strain>
    </source>
</reference>
<gene>
    <name evidence="3" type="ORF">EWM59_21555</name>
</gene>
<feature type="transmembrane region" description="Helical" evidence="2">
    <location>
        <begin position="27"/>
        <end position="46"/>
    </location>
</feature>
<dbReference type="InterPro" id="IPR007251">
    <property type="entry name" value="Iron_permease_Fet4"/>
</dbReference>
<dbReference type="Proteomes" id="UP000293162">
    <property type="component" value="Unassembled WGS sequence"/>
</dbReference>
<sequence>MKRKKKGLLGLFDQFSKKVTKATGSPYAFVSAFLVIIIWALSGPLFNFSDTWQLVINTGTTIITFLMVFIIQQSQNKDTVALQLKLNELIASSDKASNRLIDIEDLTEEELEKAKAFYRKLADLAEKEDDAFISHSIEEATQKHQEKSKSLKIPKETGKNKEETKMTA</sequence>
<proteinExistence type="predicted"/>
<name>A0A4Q5LV53_9BACT</name>
<keyword evidence="2" id="KW-0472">Membrane</keyword>
<comment type="caution">
    <text evidence="3">The sequence shown here is derived from an EMBL/GenBank/DDBJ whole genome shotgun (WGS) entry which is preliminary data.</text>
</comment>
<accession>A0A4Q5LV53</accession>
<dbReference type="Pfam" id="PF04120">
    <property type="entry name" value="Iron_permease"/>
    <property type="match status" value="1"/>
</dbReference>
<dbReference type="EMBL" id="SEWF01000042">
    <property type="protein sequence ID" value="RYU93568.1"/>
    <property type="molecule type" value="Genomic_DNA"/>
</dbReference>
<dbReference type="AlphaFoldDB" id="A0A4Q5LV53"/>
<evidence type="ECO:0000256" key="1">
    <source>
        <dbReference type="SAM" id="MobiDB-lite"/>
    </source>
</evidence>
<dbReference type="OrthoDB" id="119761at2"/>
<keyword evidence="2" id="KW-0812">Transmembrane</keyword>
<organism evidence="3 4">
    <name type="scientific">Emticicia agri</name>
    <dbReference type="NCBI Taxonomy" id="2492393"/>
    <lineage>
        <taxon>Bacteria</taxon>
        <taxon>Pseudomonadati</taxon>
        <taxon>Bacteroidota</taxon>
        <taxon>Cytophagia</taxon>
        <taxon>Cytophagales</taxon>
        <taxon>Leadbetterellaceae</taxon>
        <taxon>Emticicia</taxon>
    </lineage>
</organism>
<keyword evidence="2" id="KW-1133">Transmembrane helix</keyword>
<dbReference type="GO" id="GO:0055085">
    <property type="term" value="P:transmembrane transport"/>
    <property type="evidence" value="ECO:0007669"/>
    <property type="project" value="InterPro"/>
</dbReference>
<evidence type="ECO:0000256" key="2">
    <source>
        <dbReference type="SAM" id="Phobius"/>
    </source>
</evidence>
<evidence type="ECO:0000313" key="3">
    <source>
        <dbReference type="EMBL" id="RYU93568.1"/>
    </source>
</evidence>
<protein>
    <submittedName>
        <fullName evidence="3">Low affinity iron permease family protein</fullName>
    </submittedName>
</protein>
<keyword evidence="4" id="KW-1185">Reference proteome</keyword>
<feature type="region of interest" description="Disordered" evidence="1">
    <location>
        <begin position="135"/>
        <end position="168"/>
    </location>
</feature>
<feature type="transmembrane region" description="Helical" evidence="2">
    <location>
        <begin position="52"/>
        <end position="71"/>
    </location>
</feature>